<evidence type="ECO:0000259" key="2">
    <source>
        <dbReference type="Pfam" id="PF00567"/>
    </source>
</evidence>
<gene>
    <name evidence="3" type="ORF">OESDEN_16329</name>
</gene>
<feature type="compositionally biased region" description="Basic and acidic residues" evidence="1">
    <location>
        <begin position="74"/>
        <end position="115"/>
    </location>
</feature>
<dbReference type="Gene3D" id="2.30.30.140">
    <property type="match status" value="1"/>
</dbReference>
<protein>
    <submittedName>
        <fullName evidence="3">Tudor domain protein</fullName>
    </submittedName>
</protein>
<dbReference type="InterPro" id="IPR002999">
    <property type="entry name" value="Tudor"/>
</dbReference>
<feature type="region of interest" description="Disordered" evidence="1">
    <location>
        <begin position="1"/>
        <end position="148"/>
    </location>
</feature>
<evidence type="ECO:0000313" key="4">
    <source>
        <dbReference type="Proteomes" id="UP000053660"/>
    </source>
</evidence>
<proteinExistence type="predicted"/>
<dbReference type="SUPFAM" id="SSF63748">
    <property type="entry name" value="Tudor/PWWP/MBT"/>
    <property type="match status" value="1"/>
</dbReference>
<sequence>KPSINRCSDDDSWGGGVPADTRPFGGNSRFSAPFPTNEPRRQSAEMYPPPRREDRYARPPSPPPNYSSAYNSAYDDREDRDRSDYKKRDDFGRSRFGEGEDRVTYDSWKNTRREQSSLWEEPPRPTNGGGYDDYRDGYTGPRRRITVPPEPKKFERRHRYLMNEDVPRYESVILTHFVGLDEFYLRSLSKEKEYQTMLNDLRDDYKGALDDAVPQLWMKGDGAAVRYEHRWQRGVVRRVIPNAIEKSVEVFLVDVGKTVTISSEQMLPLHDRYHTSPYAICCSIGFFDIIPGVSMWIIKSMSISCYVNEILNLIKAF</sequence>
<keyword evidence="4" id="KW-1185">Reference proteome</keyword>
<dbReference type="OrthoDB" id="5868006at2759"/>
<dbReference type="EMBL" id="KN570823">
    <property type="protein sequence ID" value="KHJ83963.1"/>
    <property type="molecule type" value="Genomic_DNA"/>
</dbReference>
<organism evidence="3 4">
    <name type="scientific">Oesophagostomum dentatum</name>
    <name type="common">Nodular worm</name>
    <dbReference type="NCBI Taxonomy" id="61180"/>
    <lineage>
        <taxon>Eukaryota</taxon>
        <taxon>Metazoa</taxon>
        <taxon>Ecdysozoa</taxon>
        <taxon>Nematoda</taxon>
        <taxon>Chromadorea</taxon>
        <taxon>Rhabditida</taxon>
        <taxon>Rhabditina</taxon>
        <taxon>Rhabditomorpha</taxon>
        <taxon>Strongyloidea</taxon>
        <taxon>Strongylidae</taxon>
        <taxon>Oesophagostomum</taxon>
    </lineage>
</organism>
<evidence type="ECO:0000256" key="1">
    <source>
        <dbReference type="SAM" id="MobiDB-lite"/>
    </source>
</evidence>
<name>A0A0B1SF57_OESDE</name>
<feature type="non-terminal residue" evidence="3">
    <location>
        <position position="1"/>
    </location>
</feature>
<evidence type="ECO:0000313" key="3">
    <source>
        <dbReference type="EMBL" id="KHJ83963.1"/>
    </source>
</evidence>
<accession>A0A0B1SF57</accession>
<dbReference type="Proteomes" id="UP000053660">
    <property type="component" value="Unassembled WGS sequence"/>
</dbReference>
<dbReference type="AlphaFoldDB" id="A0A0B1SF57"/>
<dbReference type="Pfam" id="PF00567">
    <property type="entry name" value="TUDOR"/>
    <property type="match status" value="1"/>
</dbReference>
<feature type="domain" description="Tudor" evidence="2">
    <location>
        <begin position="166"/>
        <end position="284"/>
    </location>
</feature>
<reference evidence="3 4" key="1">
    <citation type="submission" date="2014-03" db="EMBL/GenBank/DDBJ databases">
        <title>Draft genome of the hookworm Oesophagostomum dentatum.</title>
        <authorList>
            <person name="Mitreva M."/>
        </authorList>
    </citation>
    <scope>NUCLEOTIDE SEQUENCE [LARGE SCALE GENOMIC DNA]</scope>
    <source>
        <strain evidence="3 4">OD-Hann</strain>
    </source>
</reference>